<evidence type="ECO:0000313" key="2">
    <source>
        <dbReference type="EMBL" id="KCW55010.1"/>
    </source>
</evidence>
<dbReference type="SUPFAM" id="SSF52047">
    <property type="entry name" value="RNI-like"/>
    <property type="match status" value="1"/>
</dbReference>
<evidence type="ECO:0000256" key="1">
    <source>
        <dbReference type="ARBA" id="ARBA00022821"/>
    </source>
</evidence>
<dbReference type="PANTHER" id="PTHR36766">
    <property type="entry name" value="PLANT BROAD-SPECTRUM MILDEW RESISTANCE PROTEIN RPW8"/>
    <property type="match status" value="1"/>
</dbReference>
<keyword evidence="1" id="KW-0611">Plant defense</keyword>
<protein>
    <submittedName>
        <fullName evidence="2">Uncharacterized protein</fullName>
    </submittedName>
</protein>
<dbReference type="STRING" id="71139.A0A059ANN5"/>
<dbReference type="EMBL" id="KK198761">
    <property type="protein sequence ID" value="KCW55010.1"/>
    <property type="molecule type" value="Genomic_DNA"/>
</dbReference>
<accession>A0A059ANN5</accession>
<feature type="non-terminal residue" evidence="2">
    <location>
        <position position="256"/>
    </location>
</feature>
<dbReference type="PANTHER" id="PTHR36766:SF3">
    <property type="entry name" value="RPW8 DOMAIN-CONTAINING PROTEIN"/>
    <property type="match status" value="1"/>
</dbReference>
<organism evidence="2">
    <name type="scientific">Eucalyptus grandis</name>
    <name type="common">Flooded gum</name>
    <dbReference type="NCBI Taxonomy" id="71139"/>
    <lineage>
        <taxon>Eukaryota</taxon>
        <taxon>Viridiplantae</taxon>
        <taxon>Streptophyta</taxon>
        <taxon>Embryophyta</taxon>
        <taxon>Tracheophyta</taxon>
        <taxon>Spermatophyta</taxon>
        <taxon>Magnoliopsida</taxon>
        <taxon>eudicotyledons</taxon>
        <taxon>Gunneridae</taxon>
        <taxon>Pentapetalae</taxon>
        <taxon>rosids</taxon>
        <taxon>malvids</taxon>
        <taxon>Myrtales</taxon>
        <taxon>Myrtaceae</taxon>
        <taxon>Myrtoideae</taxon>
        <taxon>Eucalypteae</taxon>
        <taxon>Eucalyptus</taxon>
    </lineage>
</organism>
<dbReference type="GO" id="GO:0006952">
    <property type="term" value="P:defense response"/>
    <property type="evidence" value="ECO:0007669"/>
    <property type="project" value="UniProtKB-KW"/>
</dbReference>
<dbReference type="OMA" id="RISSCNM"/>
<gene>
    <name evidence="2" type="ORF">EUGRSUZ_I00981</name>
</gene>
<dbReference type="Gramene" id="KCW55010">
    <property type="protein sequence ID" value="KCW55010"/>
    <property type="gene ID" value="EUGRSUZ_I00981"/>
</dbReference>
<dbReference type="eggNOG" id="ENOG502QSSA">
    <property type="taxonomic scope" value="Eukaryota"/>
</dbReference>
<dbReference type="Gene3D" id="3.80.10.10">
    <property type="entry name" value="Ribonuclease Inhibitor"/>
    <property type="match status" value="1"/>
</dbReference>
<sequence length="256" mass="29277">MKCNKGEIEKRERLILELIGNNFPDWWSKQKQQPLGARLVSISTDKTFSTPWPNLELPKVEALVLNFQNDMQSKTYLPEFIEKADKLKALIVTNHSFFPTELHNFHVFGSNLRRIRFQRVTVPFLNMGNLRLHNLKKISLFMCYISQTSTSNDAKISDAMPNLVELDIDYCDNFVTLPDGICEIKPLRKLSITNCHNFFALPEQIGQLTSLEMVGLNSCITLSKLPNSIKSLQNVRLLNISDCLKLSALPHQIGQM</sequence>
<proteinExistence type="predicted"/>
<dbReference type="InParanoid" id="A0A059ANN5"/>
<dbReference type="InterPro" id="IPR032675">
    <property type="entry name" value="LRR_dom_sf"/>
</dbReference>
<reference evidence="2" key="1">
    <citation type="submission" date="2013-07" db="EMBL/GenBank/DDBJ databases">
        <title>The genome of Eucalyptus grandis.</title>
        <authorList>
            <person name="Schmutz J."/>
            <person name="Hayes R."/>
            <person name="Myburg A."/>
            <person name="Tuskan G."/>
            <person name="Grattapaglia D."/>
            <person name="Rokhsar D.S."/>
        </authorList>
    </citation>
    <scope>NUCLEOTIDE SEQUENCE</scope>
    <source>
        <tissue evidence="2">Leaf extractions</tissue>
    </source>
</reference>
<dbReference type="AlphaFoldDB" id="A0A059ANN5"/>
<name>A0A059ANN5_EUCGR</name>